<sequence length="616" mass="67208">MRCSLILCYLQSLTGQALCDAFLQGSWSQNGQIRFLGNSFGILGIDSEFDYVIIGGGTSGLTMAERLTEDTNYTVAVIEAGSFYEFDNANYSQIPAYDTYYSSASPSNIQPLVDWGIITVPQKSLNNRKILYAQGKCLGGGSARNYMAYHRGPIGAFDQWSERVGDSDYSFANLLPYFQRSVNFTAPNYAKRGPASEITYDADAFNSSAGPLHVSYTNYWQPLSQFIKSGFSKLGLKPIRGFNSGQLIGFSEFTLTIDPSDGSRSSSETSFLQNAIRKSASLQIYHRTFAKKILFDGNKTAVGVLVTTDSVEYTLHARREVLVAAGAFRSPQILMTSGVGPQDTLTQLNISCISNLTGVGQNLQDQPLYSLSYRVNVTTESQLRNNPDYAAKAAIDFYTDQTGPLQSGGGNFVGWEKVSSNLRPNLSQETLLDLSRFPLDWPELELLPLASSTIDAPKGQNYAQISMVVVATTSRGNVTITSADTRDNPLVNPNWLATKADQEVSIQGFRRAREIAQSLGEVVEYEVDPGQTIQTDAQILEFLRNNAGTVHHASATCAMGKESDPNAVVDSHGKVFGVKGLRVIDASSFPFLPPGHIQSTVYMLAEKLANDIKSGK</sequence>
<dbReference type="Proteomes" id="UP000800092">
    <property type="component" value="Unassembled WGS sequence"/>
</dbReference>
<dbReference type="PANTHER" id="PTHR11552">
    <property type="entry name" value="GLUCOSE-METHANOL-CHOLINE GMC OXIDOREDUCTASE"/>
    <property type="match status" value="1"/>
</dbReference>
<evidence type="ECO:0000256" key="2">
    <source>
        <dbReference type="ARBA" id="ARBA00023180"/>
    </source>
</evidence>
<dbReference type="InterPro" id="IPR007867">
    <property type="entry name" value="GMC_OxRtase_C"/>
</dbReference>
<keyword evidence="4" id="KW-0274">FAD</keyword>
<evidence type="ECO:0000256" key="3">
    <source>
        <dbReference type="PIRSR" id="PIRSR000137-1"/>
    </source>
</evidence>
<organism evidence="7 8">
    <name type="scientific">Viridothelium virens</name>
    <name type="common">Speckled blister lichen</name>
    <name type="synonym">Trypethelium virens</name>
    <dbReference type="NCBI Taxonomy" id="1048519"/>
    <lineage>
        <taxon>Eukaryota</taxon>
        <taxon>Fungi</taxon>
        <taxon>Dikarya</taxon>
        <taxon>Ascomycota</taxon>
        <taxon>Pezizomycotina</taxon>
        <taxon>Dothideomycetes</taxon>
        <taxon>Dothideomycetes incertae sedis</taxon>
        <taxon>Trypetheliales</taxon>
        <taxon>Trypetheliaceae</taxon>
        <taxon>Viridothelium</taxon>
    </lineage>
</organism>
<reference evidence="7" key="1">
    <citation type="journal article" date="2020" name="Stud. Mycol.">
        <title>101 Dothideomycetes genomes: a test case for predicting lifestyles and emergence of pathogens.</title>
        <authorList>
            <person name="Haridas S."/>
            <person name="Albert R."/>
            <person name="Binder M."/>
            <person name="Bloem J."/>
            <person name="Labutti K."/>
            <person name="Salamov A."/>
            <person name="Andreopoulos B."/>
            <person name="Baker S."/>
            <person name="Barry K."/>
            <person name="Bills G."/>
            <person name="Bluhm B."/>
            <person name="Cannon C."/>
            <person name="Castanera R."/>
            <person name="Culley D."/>
            <person name="Daum C."/>
            <person name="Ezra D."/>
            <person name="Gonzalez J."/>
            <person name="Henrissat B."/>
            <person name="Kuo A."/>
            <person name="Liang C."/>
            <person name="Lipzen A."/>
            <person name="Lutzoni F."/>
            <person name="Magnuson J."/>
            <person name="Mondo S."/>
            <person name="Nolan M."/>
            <person name="Ohm R."/>
            <person name="Pangilinan J."/>
            <person name="Park H.-J."/>
            <person name="Ramirez L."/>
            <person name="Alfaro M."/>
            <person name="Sun H."/>
            <person name="Tritt A."/>
            <person name="Yoshinaga Y."/>
            <person name="Zwiers L.-H."/>
            <person name="Turgeon B."/>
            <person name="Goodwin S."/>
            <person name="Spatafora J."/>
            <person name="Crous P."/>
            <person name="Grigoriev I."/>
        </authorList>
    </citation>
    <scope>NUCLEOTIDE SEQUENCE</scope>
    <source>
        <strain evidence="7">Tuck. ex Michener</strain>
    </source>
</reference>
<keyword evidence="8" id="KW-1185">Reference proteome</keyword>
<comment type="similarity">
    <text evidence="1">Belongs to the GMC oxidoreductase family.</text>
</comment>
<dbReference type="Gene3D" id="3.30.560.10">
    <property type="entry name" value="Glucose Oxidase, domain 3"/>
    <property type="match status" value="1"/>
</dbReference>
<dbReference type="PIRSF" id="PIRSF000137">
    <property type="entry name" value="Alcohol_oxidase"/>
    <property type="match status" value="1"/>
</dbReference>
<dbReference type="GO" id="GO:0044550">
    <property type="term" value="P:secondary metabolite biosynthetic process"/>
    <property type="evidence" value="ECO:0007669"/>
    <property type="project" value="TreeGrafter"/>
</dbReference>
<protein>
    <submittedName>
        <fullName evidence="7">GMC oxidoreductase</fullName>
    </submittedName>
</protein>
<evidence type="ECO:0000259" key="6">
    <source>
        <dbReference type="PROSITE" id="PS00624"/>
    </source>
</evidence>
<evidence type="ECO:0000256" key="4">
    <source>
        <dbReference type="PIRSR" id="PIRSR000137-2"/>
    </source>
</evidence>
<evidence type="ECO:0000256" key="1">
    <source>
        <dbReference type="ARBA" id="ARBA00010790"/>
    </source>
</evidence>
<dbReference type="SUPFAM" id="SSF54373">
    <property type="entry name" value="FAD-linked reductases, C-terminal domain"/>
    <property type="match status" value="1"/>
</dbReference>
<evidence type="ECO:0000313" key="7">
    <source>
        <dbReference type="EMBL" id="KAF2234669.1"/>
    </source>
</evidence>
<dbReference type="Pfam" id="PF00732">
    <property type="entry name" value="GMC_oxred_N"/>
    <property type="match status" value="1"/>
</dbReference>
<keyword evidence="5" id="KW-0732">Signal</keyword>
<dbReference type="InterPro" id="IPR036188">
    <property type="entry name" value="FAD/NAD-bd_sf"/>
</dbReference>
<feature type="chain" id="PRO_5025590365" evidence="5">
    <location>
        <begin position="20"/>
        <end position="616"/>
    </location>
</feature>
<accession>A0A6A6H9Y5</accession>
<keyword evidence="2" id="KW-0325">Glycoprotein</keyword>
<dbReference type="Gene3D" id="3.50.50.60">
    <property type="entry name" value="FAD/NAD(P)-binding domain"/>
    <property type="match status" value="1"/>
</dbReference>
<name>A0A6A6H9Y5_VIRVR</name>
<dbReference type="PROSITE" id="PS00624">
    <property type="entry name" value="GMC_OXRED_2"/>
    <property type="match status" value="1"/>
</dbReference>
<dbReference type="AlphaFoldDB" id="A0A6A6H9Y5"/>
<keyword evidence="4" id="KW-0285">Flavoprotein</keyword>
<evidence type="ECO:0000313" key="8">
    <source>
        <dbReference type="Proteomes" id="UP000800092"/>
    </source>
</evidence>
<feature type="signal peptide" evidence="5">
    <location>
        <begin position="1"/>
        <end position="19"/>
    </location>
</feature>
<dbReference type="GO" id="GO:0050660">
    <property type="term" value="F:flavin adenine dinucleotide binding"/>
    <property type="evidence" value="ECO:0007669"/>
    <property type="project" value="InterPro"/>
</dbReference>
<feature type="binding site" evidence="4">
    <location>
        <begin position="58"/>
        <end position="59"/>
    </location>
    <ligand>
        <name>FAD</name>
        <dbReference type="ChEBI" id="CHEBI:57692"/>
    </ligand>
</feature>
<feature type="active site" description="Proton donor" evidence="3">
    <location>
        <position position="552"/>
    </location>
</feature>
<gene>
    <name evidence="7" type="ORF">EV356DRAFT_576599</name>
</gene>
<feature type="domain" description="Glucose-methanol-choline oxidoreductase N-terminal" evidence="6">
    <location>
        <begin position="326"/>
        <end position="340"/>
    </location>
</feature>
<evidence type="ECO:0000256" key="5">
    <source>
        <dbReference type="SAM" id="SignalP"/>
    </source>
</evidence>
<dbReference type="Pfam" id="PF05199">
    <property type="entry name" value="GMC_oxred_C"/>
    <property type="match status" value="1"/>
</dbReference>
<proteinExistence type="inferred from homology"/>
<dbReference type="GO" id="GO:0016614">
    <property type="term" value="F:oxidoreductase activity, acting on CH-OH group of donors"/>
    <property type="evidence" value="ECO:0007669"/>
    <property type="project" value="InterPro"/>
</dbReference>
<comment type="cofactor">
    <cofactor evidence="4">
        <name>FAD</name>
        <dbReference type="ChEBI" id="CHEBI:57692"/>
    </cofactor>
</comment>
<feature type="active site" description="Proton acceptor" evidence="3">
    <location>
        <position position="596"/>
    </location>
</feature>
<dbReference type="PANTHER" id="PTHR11552:SF138">
    <property type="entry name" value="DEHYDROGENASE PKFF-RELATED"/>
    <property type="match status" value="1"/>
</dbReference>
<dbReference type="SUPFAM" id="SSF51905">
    <property type="entry name" value="FAD/NAD(P)-binding domain"/>
    <property type="match status" value="1"/>
</dbReference>
<dbReference type="OrthoDB" id="269227at2759"/>
<dbReference type="InterPro" id="IPR000172">
    <property type="entry name" value="GMC_OxRdtase_N"/>
</dbReference>
<dbReference type="InterPro" id="IPR012132">
    <property type="entry name" value="GMC_OxRdtase"/>
</dbReference>
<dbReference type="EMBL" id="ML991797">
    <property type="protein sequence ID" value="KAF2234669.1"/>
    <property type="molecule type" value="Genomic_DNA"/>
</dbReference>